<reference evidence="4 5" key="1">
    <citation type="submission" date="2021-03" db="EMBL/GenBank/DDBJ databases">
        <title>Genomic Encyclopedia of Type Strains, Phase IV (KMG-IV): sequencing the most valuable type-strain genomes for metagenomic binning, comparative biology and taxonomic classification.</title>
        <authorList>
            <person name="Goeker M."/>
        </authorList>
    </citation>
    <scope>NUCLEOTIDE SEQUENCE [LARGE SCALE GENOMIC DNA]</scope>
    <source>
        <strain evidence="4 5">DSM 25609</strain>
    </source>
</reference>
<evidence type="ECO:0000256" key="3">
    <source>
        <dbReference type="SAM" id="Phobius"/>
    </source>
</evidence>
<accession>A0ABS4IFW5</accession>
<evidence type="ECO:0000313" key="4">
    <source>
        <dbReference type="EMBL" id="MBP1969743.1"/>
    </source>
</evidence>
<organism evidence="4 5">
    <name type="scientific">Virgibacillus natechei</name>
    <dbReference type="NCBI Taxonomy" id="1216297"/>
    <lineage>
        <taxon>Bacteria</taxon>
        <taxon>Bacillati</taxon>
        <taxon>Bacillota</taxon>
        <taxon>Bacilli</taxon>
        <taxon>Bacillales</taxon>
        <taxon>Bacillaceae</taxon>
        <taxon>Virgibacillus</taxon>
    </lineage>
</organism>
<sequence>MLKNNGFTLVEVLVASSILMVVITTLVPIISLINEHQALLSERRTFSYLLHDELQPFVHQHETTIPTSYSKQVHHKTLAFQFSKENELVKGCVQWQNVKNTNEVICLYGYQE</sequence>
<gene>
    <name evidence="4" type="ORF">J2Z83_001850</name>
</gene>
<dbReference type="Pfam" id="PF07963">
    <property type="entry name" value="N_methyl"/>
    <property type="match status" value="1"/>
</dbReference>
<evidence type="ECO:0000256" key="2">
    <source>
        <dbReference type="ARBA" id="ARBA00023287"/>
    </source>
</evidence>
<proteinExistence type="predicted"/>
<comment type="caution">
    <text evidence="4">The sequence shown here is derived from an EMBL/GenBank/DDBJ whole genome shotgun (WGS) entry which is preliminary data.</text>
</comment>
<dbReference type="InterPro" id="IPR012902">
    <property type="entry name" value="N_methyl_site"/>
</dbReference>
<feature type="transmembrane region" description="Helical" evidence="3">
    <location>
        <begin position="12"/>
        <end position="34"/>
    </location>
</feature>
<keyword evidence="5" id="KW-1185">Reference proteome</keyword>
<comment type="subcellular location">
    <subcellularLocation>
        <location evidence="1">Cell surface</location>
    </subcellularLocation>
</comment>
<dbReference type="EMBL" id="JAGGKX010000007">
    <property type="protein sequence ID" value="MBP1969743.1"/>
    <property type="molecule type" value="Genomic_DNA"/>
</dbReference>
<name>A0ABS4IFW5_9BACI</name>
<dbReference type="Proteomes" id="UP001519345">
    <property type="component" value="Unassembled WGS sequence"/>
</dbReference>
<keyword evidence="3" id="KW-0812">Transmembrane</keyword>
<protein>
    <submittedName>
        <fullName evidence="4">Prepilin-type N-terminal cleavage/methylation domain-containing protein</fullName>
    </submittedName>
</protein>
<evidence type="ECO:0000313" key="5">
    <source>
        <dbReference type="Proteomes" id="UP001519345"/>
    </source>
</evidence>
<dbReference type="RefSeq" id="WP_209462923.1">
    <property type="nucleotide sequence ID" value="NZ_CP110224.1"/>
</dbReference>
<dbReference type="NCBIfam" id="TIGR02532">
    <property type="entry name" value="IV_pilin_GFxxxE"/>
    <property type="match status" value="1"/>
</dbReference>
<evidence type="ECO:0000256" key="1">
    <source>
        <dbReference type="ARBA" id="ARBA00004241"/>
    </source>
</evidence>
<keyword evidence="2" id="KW-0178">Competence</keyword>
<keyword evidence="3" id="KW-0472">Membrane</keyword>
<keyword evidence="3" id="KW-1133">Transmembrane helix</keyword>